<gene>
    <name evidence="2" type="ORF">CFP56_025233</name>
</gene>
<dbReference type="InterPro" id="IPR050942">
    <property type="entry name" value="F-box_BR-signaling"/>
</dbReference>
<reference evidence="2 3" key="1">
    <citation type="journal article" date="2018" name="Sci. Data">
        <title>The draft genome sequence of cork oak.</title>
        <authorList>
            <person name="Ramos A.M."/>
            <person name="Usie A."/>
            <person name="Barbosa P."/>
            <person name="Barros P.M."/>
            <person name="Capote T."/>
            <person name="Chaves I."/>
            <person name="Simoes F."/>
            <person name="Abreu I."/>
            <person name="Carrasquinho I."/>
            <person name="Faro C."/>
            <person name="Guimaraes J.B."/>
            <person name="Mendonca D."/>
            <person name="Nobrega F."/>
            <person name="Rodrigues L."/>
            <person name="Saibo N.J.M."/>
            <person name="Varela M.C."/>
            <person name="Egas C."/>
            <person name="Matos J."/>
            <person name="Miguel C.M."/>
            <person name="Oliveira M.M."/>
            <person name="Ricardo C.P."/>
            <person name="Goncalves S."/>
        </authorList>
    </citation>
    <scope>NUCLEOTIDE SEQUENCE [LARGE SCALE GENOMIC DNA]</scope>
    <source>
        <strain evidence="3">cv. HL8</strain>
    </source>
</reference>
<dbReference type="PANTHER" id="PTHR44259">
    <property type="entry name" value="OS07G0183000 PROTEIN-RELATED"/>
    <property type="match status" value="1"/>
</dbReference>
<dbReference type="Pfam" id="PF03478">
    <property type="entry name" value="Beta-prop_KIB1-4"/>
    <property type="match status" value="1"/>
</dbReference>
<keyword evidence="3" id="KW-1185">Reference proteome</keyword>
<evidence type="ECO:0000313" key="2">
    <source>
        <dbReference type="EMBL" id="KAK7833791.1"/>
    </source>
</evidence>
<dbReference type="InterPro" id="IPR005174">
    <property type="entry name" value="KIB1-4_b-propeller"/>
</dbReference>
<organism evidence="2 3">
    <name type="scientific">Quercus suber</name>
    <name type="common">Cork oak</name>
    <dbReference type="NCBI Taxonomy" id="58331"/>
    <lineage>
        <taxon>Eukaryota</taxon>
        <taxon>Viridiplantae</taxon>
        <taxon>Streptophyta</taxon>
        <taxon>Embryophyta</taxon>
        <taxon>Tracheophyta</taxon>
        <taxon>Spermatophyta</taxon>
        <taxon>Magnoliopsida</taxon>
        <taxon>eudicotyledons</taxon>
        <taxon>Gunneridae</taxon>
        <taxon>Pentapetalae</taxon>
        <taxon>rosids</taxon>
        <taxon>fabids</taxon>
        <taxon>Fagales</taxon>
        <taxon>Fagaceae</taxon>
        <taxon>Quercus</taxon>
    </lineage>
</organism>
<proteinExistence type="predicted"/>
<dbReference type="Proteomes" id="UP000237347">
    <property type="component" value="Unassembled WGS sequence"/>
</dbReference>
<feature type="domain" description="KIB1-4 beta-propeller" evidence="1">
    <location>
        <begin position="86"/>
        <end position="202"/>
    </location>
</feature>
<evidence type="ECO:0000259" key="1">
    <source>
        <dbReference type="Pfam" id="PF03478"/>
    </source>
</evidence>
<accession>A0AAW0K5F9</accession>
<evidence type="ECO:0000313" key="3">
    <source>
        <dbReference type="Proteomes" id="UP000237347"/>
    </source>
</evidence>
<sequence>MSPNTTKQSFLASYIAKWDDFINPPYIFRSSLAIFTTVRLIIYADYVRLRSNCKSLQFMLPKAPNHQLSQVPWLMIPNVSETCCRFFSILENKKYNLEIPELRGKLLRGCSYGWILMVNGSPELTLINPLTRAQIQLPPIDTFPDIRLLSSSPTSNEDMAMAIFGEFAELAFYKNGDKKWNLIQREGRHRELDIISHEGTFYEHGLVTNDPAEDDTACTIPYKEFTSRFPFGENDIW</sequence>
<protein>
    <submittedName>
        <fullName evidence="2">F-box/kelch-repeat protein</fullName>
    </submittedName>
</protein>
<dbReference type="AlphaFoldDB" id="A0AAW0K5F9"/>
<dbReference type="PANTHER" id="PTHR44259:SF114">
    <property type="entry name" value="OS06G0707300 PROTEIN"/>
    <property type="match status" value="1"/>
</dbReference>
<comment type="caution">
    <text evidence="2">The sequence shown here is derived from an EMBL/GenBank/DDBJ whole genome shotgun (WGS) entry which is preliminary data.</text>
</comment>
<dbReference type="EMBL" id="PKMF04000399">
    <property type="protein sequence ID" value="KAK7833791.1"/>
    <property type="molecule type" value="Genomic_DNA"/>
</dbReference>
<name>A0AAW0K5F9_QUESU</name>